<dbReference type="InterPro" id="IPR001789">
    <property type="entry name" value="Sig_transdc_resp-reg_receiver"/>
</dbReference>
<keyword evidence="8" id="KW-0472">Membrane</keyword>
<keyword evidence="3 7" id="KW-0597">Phosphoprotein</keyword>
<dbReference type="InterPro" id="IPR004358">
    <property type="entry name" value="Sig_transdc_His_kin-like_C"/>
</dbReference>
<dbReference type="GO" id="GO:0009927">
    <property type="term" value="F:histidine phosphotransfer kinase activity"/>
    <property type="evidence" value="ECO:0007669"/>
    <property type="project" value="TreeGrafter"/>
</dbReference>
<dbReference type="CDD" id="cd00156">
    <property type="entry name" value="REC"/>
    <property type="match status" value="1"/>
</dbReference>
<dbReference type="InterPro" id="IPR003594">
    <property type="entry name" value="HATPase_dom"/>
</dbReference>
<evidence type="ECO:0000313" key="11">
    <source>
        <dbReference type="EMBL" id="MBB6092283.1"/>
    </source>
</evidence>
<evidence type="ECO:0000256" key="2">
    <source>
        <dbReference type="ARBA" id="ARBA00012438"/>
    </source>
</evidence>
<dbReference type="GO" id="GO:0005886">
    <property type="term" value="C:plasma membrane"/>
    <property type="evidence" value="ECO:0007669"/>
    <property type="project" value="TreeGrafter"/>
</dbReference>
<feature type="transmembrane region" description="Helical" evidence="8">
    <location>
        <begin position="455"/>
        <end position="475"/>
    </location>
</feature>
<sequence length="1117" mass="123037">MTARQRIVRERRQYNQWVASQTLEDYALRYTAERARRSTFSVGNTALGPIAFLACEAIGGGITLAYGFANAAWAIAAFSILMFLIGLPIAYYAAKDGVDLDLLTRGAGFGYMGSTITSLIYASFTFLLFAFEASILSMALTMMFDIPLWVAHIISSLVVIPIAIYGISLISKMQILTQPIWLILQFLPLIYLAWNHSAEVGQWTGYAGREGAPDGSVDFLLFGMAASVLLSLLPQIGEQVDYLRFMPKRTKENRAGWWTALLTTGPGWILMGAFKLLAGSFLAFLAIKHGVAVEQADEPTEMYFVAFRETVQSPTVALILMGIFVIVCQLKINVTNAYAGSIAWSNFFSRLTHSHPGRVVWLVFNVLVALLLMQTGIFSVIESILLIYANFAAGWIGALTADLVINKPLGFSPKHIEFKRAHLYDINPVGVGALFISVVLSTLSFIGTFGNVAQILSPFVALFSGFITAPLIAWATRGRYYIARSPSGLPDGAELRCTICENTFERADVAMCPAYSGPICSLCCTLEARCRDMCKTESRFNEQLRRFLATALPARAATALNTRGGQFVGLLLLFNLAIGTMLALIYHQSGNSAAEREIIGTTLWVVFLSLLVLSGIAAWIIVLAHESRRAAETESARQTSMLMDEIEAHKRTDKALQKAKEVAEAANLAKTRYIVGVSHEIRTPLNSIFGYAQLLERGIAGPSDNAVRVIRRSAEHLTNLIDGLLDVSKIENGMLRLNRDQVKLVEFLDQIVDMFRLQAAAKGIDFRYQRPPHLPAYVHTDQKRLRQILINLLSNAIKYTEQGHASLVVRYRNQVAEFEISDTGIGIPAEDLERVFEPFERGNAPRVRAIPGTGLGLTITKLLTQIMGGEILPRSTPGVGTTFTVRLLLSEAMHGVKDDTVPGPVSDHDGPQLTVLLIDDDPQHLDMMRTLLQPLRFRILTAPDGATGLRLAAEHGPNLAMVDISLPDMTGWEIAELLRTANTRTRIVMVSANAHEYHPGGGEGAVHDAFVMKPIDMRAMLECIGKVMGLKWTYDAPHLPATAEAATNLLPQHSRHHLDDLYQLGRIGHVRGIQAKLRQMEEEDTANAPVAKQLRGLVANFDLKRYMNVVEAMRNHG</sequence>
<dbReference type="AlphaFoldDB" id="A0A841HHW5"/>
<evidence type="ECO:0000256" key="5">
    <source>
        <dbReference type="ARBA" id="ARBA00022777"/>
    </source>
</evidence>
<dbReference type="SUPFAM" id="SSF52172">
    <property type="entry name" value="CheY-like"/>
    <property type="match status" value="1"/>
</dbReference>
<proteinExistence type="predicted"/>
<dbReference type="InterPro" id="IPR005467">
    <property type="entry name" value="His_kinase_dom"/>
</dbReference>
<keyword evidence="12" id="KW-1185">Reference proteome</keyword>
<dbReference type="Pfam" id="PF00072">
    <property type="entry name" value="Response_reg"/>
    <property type="match status" value="1"/>
</dbReference>
<protein>
    <recommendedName>
        <fullName evidence="2">histidine kinase</fullName>
        <ecNumber evidence="2">2.7.13.3</ecNumber>
    </recommendedName>
</protein>
<dbReference type="FunFam" id="3.30.565.10:FF:000010">
    <property type="entry name" value="Sensor histidine kinase RcsC"/>
    <property type="match status" value="1"/>
</dbReference>
<feature type="transmembrane region" description="Helical" evidence="8">
    <location>
        <begin position="359"/>
        <end position="381"/>
    </location>
</feature>
<feature type="transmembrane region" description="Helical" evidence="8">
    <location>
        <begin position="257"/>
        <end position="287"/>
    </location>
</feature>
<dbReference type="Pfam" id="PF00512">
    <property type="entry name" value="HisKA"/>
    <property type="match status" value="1"/>
</dbReference>
<keyword evidence="8" id="KW-0812">Transmembrane</keyword>
<comment type="caution">
    <text evidence="11">The sequence shown here is derived from an EMBL/GenBank/DDBJ whole genome shotgun (WGS) entry which is preliminary data.</text>
</comment>
<dbReference type="CDD" id="cd16922">
    <property type="entry name" value="HATPase_EvgS-ArcB-TorS-like"/>
    <property type="match status" value="1"/>
</dbReference>
<dbReference type="SMART" id="SM00448">
    <property type="entry name" value="REC"/>
    <property type="match status" value="1"/>
</dbReference>
<name>A0A841HHW5_9GAMM</name>
<dbReference type="Gene3D" id="1.10.287.130">
    <property type="match status" value="1"/>
</dbReference>
<dbReference type="PRINTS" id="PR00344">
    <property type="entry name" value="BCTRLSENSOR"/>
</dbReference>
<feature type="transmembrane region" description="Helical" evidence="8">
    <location>
        <begin position="146"/>
        <end position="167"/>
    </location>
</feature>
<dbReference type="RefSeq" id="WP_184330018.1">
    <property type="nucleotide sequence ID" value="NZ_JACHHZ010000001.1"/>
</dbReference>
<evidence type="ECO:0000259" key="9">
    <source>
        <dbReference type="PROSITE" id="PS50109"/>
    </source>
</evidence>
<dbReference type="Gene3D" id="3.30.565.10">
    <property type="entry name" value="Histidine kinase-like ATPase, C-terminal domain"/>
    <property type="match status" value="1"/>
</dbReference>
<evidence type="ECO:0000256" key="4">
    <source>
        <dbReference type="ARBA" id="ARBA00022679"/>
    </source>
</evidence>
<feature type="transmembrane region" description="Helical" evidence="8">
    <location>
        <begin position="316"/>
        <end position="339"/>
    </location>
</feature>
<feature type="domain" description="Response regulatory" evidence="10">
    <location>
        <begin position="914"/>
        <end position="1028"/>
    </location>
</feature>
<dbReference type="PANTHER" id="PTHR43047:SF72">
    <property type="entry name" value="OSMOSENSING HISTIDINE PROTEIN KINASE SLN1"/>
    <property type="match status" value="1"/>
</dbReference>
<dbReference type="CDD" id="cd00082">
    <property type="entry name" value="HisKA"/>
    <property type="match status" value="1"/>
</dbReference>
<keyword evidence="6" id="KW-0902">Two-component regulatory system</keyword>
<dbReference type="EMBL" id="JACHHZ010000001">
    <property type="protein sequence ID" value="MBB6092283.1"/>
    <property type="molecule type" value="Genomic_DNA"/>
</dbReference>
<feature type="domain" description="Histidine kinase" evidence="9">
    <location>
        <begin position="676"/>
        <end position="891"/>
    </location>
</feature>
<feature type="transmembrane region" description="Helical" evidence="8">
    <location>
        <begin position="72"/>
        <end position="94"/>
    </location>
</feature>
<comment type="catalytic activity">
    <reaction evidence="1">
        <text>ATP + protein L-histidine = ADP + protein N-phospho-L-histidine.</text>
        <dbReference type="EC" id="2.7.13.3"/>
    </reaction>
</comment>
<gene>
    <name evidence="11" type="ORF">HNQ60_001129</name>
</gene>
<dbReference type="SUPFAM" id="SSF55874">
    <property type="entry name" value="ATPase domain of HSP90 chaperone/DNA topoisomerase II/histidine kinase"/>
    <property type="match status" value="1"/>
</dbReference>
<feature type="transmembrane region" description="Helical" evidence="8">
    <location>
        <begin position="567"/>
        <end position="586"/>
    </location>
</feature>
<keyword evidence="8" id="KW-1133">Transmembrane helix</keyword>
<evidence type="ECO:0000256" key="8">
    <source>
        <dbReference type="SAM" id="Phobius"/>
    </source>
</evidence>
<feature type="transmembrane region" description="Helical" evidence="8">
    <location>
        <begin position="387"/>
        <end position="405"/>
    </location>
</feature>
<evidence type="ECO:0000256" key="3">
    <source>
        <dbReference type="ARBA" id="ARBA00022553"/>
    </source>
</evidence>
<dbReference type="PROSITE" id="PS50110">
    <property type="entry name" value="RESPONSE_REGULATORY"/>
    <property type="match status" value="1"/>
</dbReference>
<dbReference type="Gene3D" id="1.10.4160.10">
    <property type="entry name" value="Hydantoin permease"/>
    <property type="match status" value="1"/>
</dbReference>
<dbReference type="GO" id="GO:0000155">
    <property type="term" value="F:phosphorelay sensor kinase activity"/>
    <property type="evidence" value="ECO:0007669"/>
    <property type="project" value="InterPro"/>
</dbReference>
<feature type="transmembrane region" description="Helical" evidence="8">
    <location>
        <begin position="46"/>
        <end position="66"/>
    </location>
</feature>
<dbReference type="InterPro" id="IPR011006">
    <property type="entry name" value="CheY-like_superfamily"/>
</dbReference>
<accession>A0A841HHW5</accession>
<organism evidence="11 12">
    <name type="scientific">Povalibacter uvarum</name>
    <dbReference type="NCBI Taxonomy" id="732238"/>
    <lineage>
        <taxon>Bacteria</taxon>
        <taxon>Pseudomonadati</taxon>
        <taxon>Pseudomonadota</taxon>
        <taxon>Gammaproteobacteria</taxon>
        <taxon>Steroidobacterales</taxon>
        <taxon>Steroidobacteraceae</taxon>
        <taxon>Povalibacter</taxon>
    </lineage>
</organism>
<dbReference type="Gene3D" id="3.40.50.2300">
    <property type="match status" value="1"/>
</dbReference>
<dbReference type="InterPro" id="IPR036890">
    <property type="entry name" value="HATPase_C_sf"/>
</dbReference>
<evidence type="ECO:0000256" key="1">
    <source>
        <dbReference type="ARBA" id="ARBA00000085"/>
    </source>
</evidence>
<dbReference type="SUPFAM" id="SSF47384">
    <property type="entry name" value="Homodimeric domain of signal transducing histidine kinase"/>
    <property type="match status" value="1"/>
</dbReference>
<feature type="transmembrane region" description="Helical" evidence="8">
    <location>
        <begin position="217"/>
        <end position="236"/>
    </location>
</feature>
<dbReference type="PANTHER" id="PTHR43047">
    <property type="entry name" value="TWO-COMPONENT HISTIDINE PROTEIN KINASE"/>
    <property type="match status" value="1"/>
</dbReference>
<dbReference type="EC" id="2.7.13.3" evidence="2"/>
<feature type="transmembrane region" description="Helical" evidence="8">
    <location>
        <begin position="598"/>
        <end position="622"/>
    </location>
</feature>
<evidence type="ECO:0000259" key="10">
    <source>
        <dbReference type="PROSITE" id="PS50110"/>
    </source>
</evidence>
<evidence type="ECO:0000313" key="12">
    <source>
        <dbReference type="Proteomes" id="UP000588068"/>
    </source>
</evidence>
<dbReference type="SMART" id="SM00388">
    <property type="entry name" value="HisKA"/>
    <property type="match status" value="1"/>
</dbReference>
<dbReference type="Pfam" id="PF02518">
    <property type="entry name" value="HATPase_c"/>
    <property type="match status" value="1"/>
</dbReference>
<evidence type="ECO:0000256" key="7">
    <source>
        <dbReference type="PROSITE-ProRule" id="PRU00169"/>
    </source>
</evidence>
<dbReference type="InterPro" id="IPR036097">
    <property type="entry name" value="HisK_dim/P_sf"/>
</dbReference>
<keyword evidence="5 11" id="KW-0418">Kinase</keyword>
<evidence type="ECO:0000256" key="6">
    <source>
        <dbReference type="ARBA" id="ARBA00023012"/>
    </source>
</evidence>
<keyword evidence="4" id="KW-0808">Transferase</keyword>
<feature type="transmembrane region" description="Helical" evidence="8">
    <location>
        <begin position="426"/>
        <end position="449"/>
    </location>
</feature>
<dbReference type="SMART" id="SM00387">
    <property type="entry name" value="HATPase_c"/>
    <property type="match status" value="1"/>
</dbReference>
<reference evidence="11 12" key="1">
    <citation type="submission" date="2020-08" db="EMBL/GenBank/DDBJ databases">
        <title>Genomic Encyclopedia of Type Strains, Phase IV (KMG-IV): sequencing the most valuable type-strain genomes for metagenomic binning, comparative biology and taxonomic classification.</title>
        <authorList>
            <person name="Goeker M."/>
        </authorList>
    </citation>
    <scope>NUCLEOTIDE SEQUENCE [LARGE SCALE GENOMIC DNA]</scope>
    <source>
        <strain evidence="11 12">DSM 26723</strain>
    </source>
</reference>
<feature type="modified residue" description="4-aspartylphosphate" evidence="7">
    <location>
        <position position="963"/>
    </location>
</feature>
<dbReference type="InterPro" id="IPR003661">
    <property type="entry name" value="HisK_dim/P_dom"/>
</dbReference>
<dbReference type="PROSITE" id="PS50109">
    <property type="entry name" value="HIS_KIN"/>
    <property type="match status" value="1"/>
</dbReference>
<dbReference type="Proteomes" id="UP000588068">
    <property type="component" value="Unassembled WGS sequence"/>
</dbReference>
<feature type="transmembrane region" description="Helical" evidence="8">
    <location>
        <begin position="115"/>
        <end position="140"/>
    </location>
</feature>
<feature type="transmembrane region" description="Helical" evidence="8">
    <location>
        <begin position="179"/>
        <end position="197"/>
    </location>
</feature>